<dbReference type="SUPFAM" id="SSF53649">
    <property type="entry name" value="Alkaline phosphatase-like"/>
    <property type="match status" value="1"/>
</dbReference>
<comment type="caution">
    <text evidence="5">The sequence shown here is derived from an EMBL/GenBank/DDBJ whole genome shotgun (WGS) entry which is preliminary data.</text>
</comment>
<reference evidence="5" key="2">
    <citation type="submission" date="2021-04" db="EMBL/GenBank/DDBJ databases">
        <authorList>
            <person name="Gilroy R."/>
        </authorList>
    </citation>
    <scope>NUCLEOTIDE SEQUENCE</scope>
    <source>
        <strain evidence="5">ChiBcec1-1093</strain>
    </source>
</reference>
<feature type="domain" description="Sulfatase N-terminal" evidence="4">
    <location>
        <begin position="6"/>
        <end position="349"/>
    </location>
</feature>
<dbReference type="PANTHER" id="PTHR45953:SF1">
    <property type="entry name" value="IDURONATE 2-SULFATASE"/>
    <property type="match status" value="1"/>
</dbReference>
<name>A0A9D2GH51_9FIRM</name>
<organism evidence="5 6">
    <name type="scientific">Candidatus Lachnoclostridium stercorigallinarum</name>
    <dbReference type="NCBI Taxonomy" id="2838634"/>
    <lineage>
        <taxon>Bacteria</taxon>
        <taxon>Bacillati</taxon>
        <taxon>Bacillota</taxon>
        <taxon>Clostridia</taxon>
        <taxon>Lachnospirales</taxon>
        <taxon>Lachnospiraceae</taxon>
    </lineage>
</organism>
<evidence type="ECO:0000259" key="4">
    <source>
        <dbReference type="Pfam" id="PF00884"/>
    </source>
</evidence>
<sequence length="541" mass="62120">MKQDRPNILLITCDQLRSDFVGCCGGSFMQTPNIDRLAREGCVFENAYSPNPVCIPARHNLLTGLPARYHGFDDNYFGASAKACPYYLPTFPQVLNDGGYETIAIGKMHFQPERRAVGFDYFLNMDELPRIREEDDYAMYLKEQGYGHLQSVHGVRTCLYMQPQRSLIPPEHHGSAWVADRSIEYLESTKGRTPFLLWAGFIHPHPPFDIPEGWQDLYTGKIPAPAETKTPLSALAEENKQLGCAFDDQVKTRIRELYASAVSFADYQIGRILDTLDRLGLTENTLVIFTSDHGEMLGDLGTYQKFLPYDASAKIPMVVRYPGHIKPGERRSYFVDLNDLLPTFLDEAGLEYPADYDLPGESIFAADGRKNRKYQYMEHQRDNKRWCCLRDERYKYVYYYGDGEQLFDMKEDPAETVNLLWGDSVPADVTAVRDRLKAALLSYERRYGLKGYAGPKGFKQMERYEAQPYYETNFPIFPSMALEEERAGFDDYSDEILAAVKGEPSVRLSKNHTEEILREFGNYSEEKFQELKEKAKEEGCW</sequence>
<dbReference type="GO" id="GO:0008484">
    <property type="term" value="F:sulfuric ester hydrolase activity"/>
    <property type="evidence" value="ECO:0007669"/>
    <property type="project" value="TreeGrafter"/>
</dbReference>
<evidence type="ECO:0000313" key="5">
    <source>
        <dbReference type="EMBL" id="HIZ78812.1"/>
    </source>
</evidence>
<evidence type="ECO:0000256" key="2">
    <source>
        <dbReference type="ARBA" id="ARBA00022723"/>
    </source>
</evidence>
<dbReference type="EMBL" id="DXBC01000048">
    <property type="protein sequence ID" value="HIZ78812.1"/>
    <property type="molecule type" value="Genomic_DNA"/>
</dbReference>
<protein>
    <submittedName>
        <fullName evidence="5">Sulfatase-like hydrolase/transferase</fullName>
    </submittedName>
</protein>
<dbReference type="GO" id="GO:0005737">
    <property type="term" value="C:cytoplasm"/>
    <property type="evidence" value="ECO:0007669"/>
    <property type="project" value="TreeGrafter"/>
</dbReference>
<gene>
    <name evidence="5" type="ORF">IAA17_03395</name>
</gene>
<dbReference type="Gene3D" id="3.40.720.10">
    <property type="entry name" value="Alkaline Phosphatase, subunit A"/>
    <property type="match status" value="1"/>
</dbReference>
<accession>A0A9D2GH51</accession>
<evidence type="ECO:0000313" key="6">
    <source>
        <dbReference type="Proteomes" id="UP000824101"/>
    </source>
</evidence>
<dbReference type="InterPro" id="IPR000917">
    <property type="entry name" value="Sulfatase_N"/>
</dbReference>
<keyword evidence="3 5" id="KW-0378">Hydrolase</keyword>
<evidence type="ECO:0000256" key="1">
    <source>
        <dbReference type="ARBA" id="ARBA00008779"/>
    </source>
</evidence>
<evidence type="ECO:0000256" key="3">
    <source>
        <dbReference type="ARBA" id="ARBA00022801"/>
    </source>
</evidence>
<proteinExistence type="inferred from homology"/>
<dbReference type="GO" id="GO:0046872">
    <property type="term" value="F:metal ion binding"/>
    <property type="evidence" value="ECO:0007669"/>
    <property type="project" value="UniProtKB-KW"/>
</dbReference>
<dbReference type="AlphaFoldDB" id="A0A9D2GH51"/>
<dbReference type="InterPro" id="IPR024607">
    <property type="entry name" value="Sulfatase_CS"/>
</dbReference>
<dbReference type="InterPro" id="IPR017850">
    <property type="entry name" value="Alkaline_phosphatase_core_sf"/>
</dbReference>
<reference evidence="5" key="1">
    <citation type="journal article" date="2021" name="PeerJ">
        <title>Extensive microbial diversity within the chicken gut microbiome revealed by metagenomics and culture.</title>
        <authorList>
            <person name="Gilroy R."/>
            <person name="Ravi A."/>
            <person name="Getino M."/>
            <person name="Pursley I."/>
            <person name="Horton D.L."/>
            <person name="Alikhan N.F."/>
            <person name="Baker D."/>
            <person name="Gharbi K."/>
            <person name="Hall N."/>
            <person name="Watson M."/>
            <person name="Adriaenssens E.M."/>
            <person name="Foster-Nyarko E."/>
            <person name="Jarju S."/>
            <person name="Secka A."/>
            <person name="Antonio M."/>
            <person name="Oren A."/>
            <person name="Chaudhuri R.R."/>
            <person name="La Ragione R."/>
            <person name="Hildebrand F."/>
            <person name="Pallen M.J."/>
        </authorList>
    </citation>
    <scope>NUCLEOTIDE SEQUENCE</scope>
    <source>
        <strain evidence="5">ChiBcec1-1093</strain>
    </source>
</reference>
<keyword evidence="2" id="KW-0479">Metal-binding</keyword>
<dbReference type="Proteomes" id="UP000824101">
    <property type="component" value="Unassembled WGS sequence"/>
</dbReference>
<comment type="similarity">
    <text evidence="1">Belongs to the sulfatase family.</text>
</comment>
<dbReference type="PROSITE" id="PS00149">
    <property type="entry name" value="SULFATASE_2"/>
    <property type="match status" value="1"/>
</dbReference>
<dbReference type="PANTHER" id="PTHR45953">
    <property type="entry name" value="IDURONATE 2-SULFATASE"/>
    <property type="match status" value="1"/>
</dbReference>
<dbReference type="Pfam" id="PF00884">
    <property type="entry name" value="Sulfatase"/>
    <property type="match status" value="1"/>
</dbReference>